<dbReference type="RefSeq" id="XP_040720858.1">
    <property type="nucleotide sequence ID" value="XM_040863197.1"/>
</dbReference>
<organism evidence="2 3">
    <name type="scientific">Pseudomassariella vexata</name>
    <dbReference type="NCBI Taxonomy" id="1141098"/>
    <lineage>
        <taxon>Eukaryota</taxon>
        <taxon>Fungi</taxon>
        <taxon>Dikarya</taxon>
        <taxon>Ascomycota</taxon>
        <taxon>Pezizomycotina</taxon>
        <taxon>Sordariomycetes</taxon>
        <taxon>Xylariomycetidae</taxon>
        <taxon>Amphisphaeriales</taxon>
        <taxon>Pseudomassariaceae</taxon>
        <taxon>Pseudomassariella</taxon>
    </lineage>
</organism>
<dbReference type="EMBL" id="MCFJ01000001">
    <property type="protein sequence ID" value="ORY71266.1"/>
    <property type="molecule type" value="Genomic_DNA"/>
</dbReference>
<accession>A0A1Y2EJ53</accession>
<dbReference type="InParanoid" id="A0A1Y2EJ53"/>
<evidence type="ECO:0000313" key="2">
    <source>
        <dbReference type="EMBL" id="ORY71266.1"/>
    </source>
</evidence>
<evidence type="ECO:0000313" key="3">
    <source>
        <dbReference type="Proteomes" id="UP000193689"/>
    </source>
</evidence>
<sequence>MRCAAVGESRKWRGFVDGQGGGTSKVVRQPMDQQRDADSTAKRLAVYNAGTPMLDLVRGLSNPHFTVPRARERKSPPAFLLLTIESVVPLIETLYSNTPYRSLNIIPQDAQLLSRLGKAAPPSTLIQIIAEKGALGSLPMSTMCLGAIDIQVYPHKYSQ</sequence>
<feature type="region of interest" description="Disordered" evidence="1">
    <location>
        <begin position="17"/>
        <end position="39"/>
    </location>
</feature>
<reference evidence="2 3" key="1">
    <citation type="submission" date="2016-07" db="EMBL/GenBank/DDBJ databases">
        <title>Pervasive Adenine N6-methylation of Active Genes in Fungi.</title>
        <authorList>
            <consortium name="DOE Joint Genome Institute"/>
            <person name="Mondo S.J."/>
            <person name="Dannebaum R.O."/>
            <person name="Kuo R.C."/>
            <person name="Labutti K."/>
            <person name="Haridas S."/>
            <person name="Kuo A."/>
            <person name="Salamov A."/>
            <person name="Ahrendt S.R."/>
            <person name="Lipzen A."/>
            <person name="Sullivan W."/>
            <person name="Andreopoulos W.B."/>
            <person name="Clum A."/>
            <person name="Lindquist E."/>
            <person name="Daum C."/>
            <person name="Ramamoorthy G.K."/>
            <person name="Gryganskyi A."/>
            <person name="Culley D."/>
            <person name="Magnuson J.K."/>
            <person name="James T.Y."/>
            <person name="O'Malley M.A."/>
            <person name="Stajich J.E."/>
            <person name="Spatafora J.W."/>
            <person name="Visel A."/>
            <person name="Grigoriev I.V."/>
        </authorList>
    </citation>
    <scope>NUCLEOTIDE SEQUENCE [LARGE SCALE GENOMIC DNA]</scope>
    <source>
        <strain evidence="2 3">CBS 129021</strain>
    </source>
</reference>
<dbReference type="AlphaFoldDB" id="A0A1Y2EJ53"/>
<name>A0A1Y2EJ53_9PEZI</name>
<proteinExistence type="predicted"/>
<gene>
    <name evidence="2" type="ORF">BCR38DRAFT_479775</name>
</gene>
<comment type="caution">
    <text evidence="2">The sequence shown here is derived from an EMBL/GenBank/DDBJ whole genome shotgun (WGS) entry which is preliminary data.</text>
</comment>
<evidence type="ECO:0000256" key="1">
    <source>
        <dbReference type="SAM" id="MobiDB-lite"/>
    </source>
</evidence>
<protein>
    <submittedName>
        <fullName evidence="2">Uncharacterized protein</fullName>
    </submittedName>
</protein>
<dbReference type="Proteomes" id="UP000193689">
    <property type="component" value="Unassembled WGS sequence"/>
</dbReference>
<dbReference type="GeneID" id="63779409"/>
<keyword evidence="3" id="KW-1185">Reference proteome</keyword>